<accession>A0AAX2F6E8</accession>
<proteinExistence type="predicted"/>
<gene>
    <name evidence="2" type="ORF">SAMN05444364_13320</name>
</gene>
<name>A0AAX2F6E8_9BACT</name>
<keyword evidence="1" id="KW-1133">Transmembrane helix</keyword>
<dbReference type="Proteomes" id="UP000184105">
    <property type="component" value="Unassembled WGS sequence"/>
</dbReference>
<feature type="transmembrane region" description="Helical" evidence="1">
    <location>
        <begin position="7"/>
        <end position="29"/>
    </location>
</feature>
<protein>
    <submittedName>
        <fullName evidence="2">Uncharacterized protein</fullName>
    </submittedName>
</protein>
<evidence type="ECO:0000313" key="3">
    <source>
        <dbReference type="Proteomes" id="UP000184105"/>
    </source>
</evidence>
<organism evidence="2 3">
    <name type="scientific">Prevotella scopos JCM 17725</name>
    <dbReference type="NCBI Taxonomy" id="1236518"/>
    <lineage>
        <taxon>Bacteria</taxon>
        <taxon>Pseudomonadati</taxon>
        <taxon>Bacteroidota</taxon>
        <taxon>Bacteroidia</taxon>
        <taxon>Bacteroidales</taxon>
        <taxon>Prevotellaceae</taxon>
        <taxon>Prevotella</taxon>
    </lineage>
</organism>
<evidence type="ECO:0000256" key="1">
    <source>
        <dbReference type="SAM" id="Phobius"/>
    </source>
</evidence>
<evidence type="ECO:0000313" key="2">
    <source>
        <dbReference type="EMBL" id="SHG07801.1"/>
    </source>
</evidence>
<keyword evidence="1" id="KW-0472">Membrane</keyword>
<dbReference type="AlphaFoldDB" id="A0AAX2F6E8"/>
<keyword evidence="1" id="KW-0812">Transmembrane</keyword>
<comment type="caution">
    <text evidence="2">The sequence shown here is derived from an EMBL/GenBank/DDBJ whole genome shotgun (WGS) entry which is preliminary data.</text>
</comment>
<sequence length="52" mass="6283">MVFIKELFILEILIHQFLINLNTLIPFYFWQYSAGSLVLANWYIMVKDFIVI</sequence>
<keyword evidence="3" id="KW-1185">Reference proteome</keyword>
<dbReference type="EMBL" id="FQWA01000033">
    <property type="protein sequence ID" value="SHG07801.1"/>
    <property type="molecule type" value="Genomic_DNA"/>
</dbReference>
<reference evidence="2 3" key="1">
    <citation type="submission" date="2016-11" db="EMBL/GenBank/DDBJ databases">
        <authorList>
            <person name="Varghese N."/>
            <person name="Submissions S."/>
        </authorList>
    </citation>
    <scope>NUCLEOTIDE SEQUENCE [LARGE SCALE GENOMIC DNA]</scope>
    <source>
        <strain evidence="2 3">DSM 22613</strain>
    </source>
</reference>